<dbReference type="AlphaFoldDB" id="A0A151GUR5"/>
<evidence type="ECO:0000313" key="3">
    <source>
        <dbReference type="Proteomes" id="UP000076580"/>
    </source>
</evidence>
<gene>
    <name evidence="2" type="ORF">DCS_01949</name>
</gene>
<protein>
    <recommendedName>
        <fullName evidence="1">Aminoglycoside phosphotransferase domain-containing protein</fullName>
    </recommendedName>
</protein>
<dbReference type="EMBL" id="LAYC01000001">
    <property type="protein sequence ID" value="KYK60811.1"/>
    <property type="molecule type" value="Genomic_DNA"/>
</dbReference>
<dbReference type="GeneID" id="63714592"/>
<sequence>MAIKTAAEIEAAVESELKGTPFAASSLRPLTGGTANFMYHARLQTPLADGTTEVVVKHGEGYVAQNPGFTLTKSRCEIEEETLRLLARLPHASTAACEVGTPALLHFNPETSTQIQEYLPDALNLKQYALRHYQAPTSDGFKPQCLQLGRCLGTWLRDFHEWSEQAANHHLRELFSRNGEMQNVKKMINYDRLLHMVAKYPSVLGGCADVLMQVSDMASAELQDPARLHVIHGDFWTGNILLPDVAMDDGKPTPIKIVDWEMAQLGVRPLDLGQVIAELWQLKLYKEIEAGSWIIQGFVDGYGSVDDKFMLRAAVHVGAHLICIGSSTSGWGTPAQSEQVVKAGRDVLLKAWKGDVGAFDGHDLACLLNTR</sequence>
<dbReference type="SUPFAM" id="SSF56112">
    <property type="entry name" value="Protein kinase-like (PK-like)"/>
    <property type="match status" value="1"/>
</dbReference>
<proteinExistence type="predicted"/>
<dbReference type="RefSeq" id="XP_040660163.1">
    <property type="nucleotide sequence ID" value="XM_040799280.1"/>
</dbReference>
<organism evidence="2 3">
    <name type="scientific">Drechmeria coniospora</name>
    <name type="common">Nematophagous fungus</name>
    <name type="synonym">Meria coniospora</name>
    <dbReference type="NCBI Taxonomy" id="98403"/>
    <lineage>
        <taxon>Eukaryota</taxon>
        <taxon>Fungi</taxon>
        <taxon>Dikarya</taxon>
        <taxon>Ascomycota</taxon>
        <taxon>Pezizomycotina</taxon>
        <taxon>Sordariomycetes</taxon>
        <taxon>Hypocreomycetidae</taxon>
        <taxon>Hypocreales</taxon>
        <taxon>Ophiocordycipitaceae</taxon>
        <taxon>Drechmeria</taxon>
    </lineage>
</organism>
<dbReference type="InParanoid" id="A0A151GUR5"/>
<dbReference type="InterPro" id="IPR011009">
    <property type="entry name" value="Kinase-like_dom_sf"/>
</dbReference>
<accession>A0A151GUR5</accession>
<feature type="domain" description="Aminoglycoside phosphotransferase" evidence="1">
    <location>
        <begin position="121"/>
        <end position="280"/>
    </location>
</feature>
<dbReference type="Gene3D" id="3.30.200.20">
    <property type="entry name" value="Phosphorylase Kinase, domain 1"/>
    <property type="match status" value="1"/>
</dbReference>
<reference evidence="2 3" key="1">
    <citation type="journal article" date="2016" name="Sci. Rep.">
        <title>Insights into Adaptations to a Near-Obligate Nematode Endoparasitic Lifestyle from the Finished Genome of Drechmeria coniospora.</title>
        <authorList>
            <person name="Zhang L."/>
            <person name="Zhou Z."/>
            <person name="Guo Q."/>
            <person name="Fokkens L."/>
            <person name="Miskei M."/>
            <person name="Pocsi I."/>
            <person name="Zhang W."/>
            <person name="Chen M."/>
            <person name="Wang L."/>
            <person name="Sun Y."/>
            <person name="Donzelli B.G."/>
            <person name="Gibson D.M."/>
            <person name="Nelson D.R."/>
            <person name="Luo J.G."/>
            <person name="Rep M."/>
            <person name="Liu H."/>
            <person name="Yang S."/>
            <person name="Wang J."/>
            <person name="Krasnoff S.B."/>
            <person name="Xu Y."/>
            <person name="Molnar I."/>
            <person name="Lin M."/>
        </authorList>
    </citation>
    <scope>NUCLEOTIDE SEQUENCE [LARGE SCALE GENOMIC DNA]</scope>
    <source>
        <strain evidence="2 3">ARSEF 6962</strain>
    </source>
</reference>
<dbReference type="STRING" id="98403.A0A151GUR5"/>
<comment type="caution">
    <text evidence="2">The sequence shown here is derived from an EMBL/GenBank/DDBJ whole genome shotgun (WGS) entry which is preliminary data.</text>
</comment>
<dbReference type="Pfam" id="PF01636">
    <property type="entry name" value="APH"/>
    <property type="match status" value="1"/>
</dbReference>
<evidence type="ECO:0000313" key="2">
    <source>
        <dbReference type="EMBL" id="KYK60811.1"/>
    </source>
</evidence>
<keyword evidence="3" id="KW-1185">Reference proteome</keyword>
<dbReference type="Proteomes" id="UP000076580">
    <property type="component" value="Chromosome 01"/>
</dbReference>
<dbReference type="Gene3D" id="3.90.1200.10">
    <property type="match status" value="1"/>
</dbReference>
<dbReference type="InterPro" id="IPR002575">
    <property type="entry name" value="Aminoglycoside_PTrfase"/>
</dbReference>
<name>A0A151GUR5_DRECN</name>
<evidence type="ECO:0000259" key="1">
    <source>
        <dbReference type="Pfam" id="PF01636"/>
    </source>
</evidence>